<dbReference type="EMBL" id="AZHO01000004">
    <property type="protein sequence ID" value="KMT61215.1"/>
    <property type="molecule type" value="Genomic_DNA"/>
</dbReference>
<evidence type="ECO:0000313" key="6">
    <source>
        <dbReference type="Proteomes" id="UP000052258"/>
    </source>
</evidence>
<organism evidence="5 6">
    <name type="scientific">Listeria fleischmannii 1991</name>
    <dbReference type="NCBI Taxonomy" id="1430899"/>
    <lineage>
        <taxon>Bacteria</taxon>
        <taxon>Bacillati</taxon>
        <taxon>Bacillota</taxon>
        <taxon>Bacilli</taxon>
        <taxon>Bacillales</taxon>
        <taxon>Listeriaceae</taxon>
        <taxon>Listeria</taxon>
    </lineage>
</organism>
<dbReference type="OrthoDB" id="396512at2"/>
<dbReference type="RefSeq" id="WP_059139839.1">
    <property type="nucleotide sequence ID" value="NZ_KQ130610.1"/>
</dbReference>
<keyword evidence="6" id="KW-1185">Reference proteome</keyword>
<dbReference type="PATRIC" id="fig|1430899.3.peg.285"/>
<dbReference type="InterPro" id="IPR029044">
    <property type="entry name" value="Nucleotide-diphossugar_trans"/>
</dbReference>
<evidence type="ECO:0000256" key="2">
    <source>
        <dbReference type="ARBA" id="ARBA00022676"/>
    </source>
</evidence>
<dbReference type="Gene3D" id="3.90.550.10">
    <property type="entry name" value="Spore Coat Polysaccharide Biosynthesis Protein SpsA, Chain A"/>
    <property type="match status" value="1"/>
</dbReference>
<name>A0A0J8GEX1_9LIST</name>
<evidence type="ECO:0000313" key="5">
    <source>
        <dbReference type="EMBL" id="KMT61215.1"/>
    </source>
</evidence>
<evidence type="ECO:0000256" key="3">
    <source>
        <dbReference type="ARBA" id="ARBA00022679"/>
    </source>
</evidence>
<gene>
    <name evidence="5" type="ORF">X560_0282</name>
</gene>
<dbReference type="InterPro" id="IPR001173">
    <property type="entry name" value="Glyco_trans_2-like"/>
</dbReference>
<comment type="similarity">
    <text evidence="1">Belongs to the glycosyltransferase 2 family.</text>
</comment>
<dbReference type="AlphaFoldDB" id="A0A0J8GEX1"/>
<evidence type="ECO:0000259" key="4">
    <source>
        <dbReference type="Pfam" id="PF00535"/>
    </source>
</evidence>
<comment type="caution">
    <text evidence="5">The sequence shown here is derived from an EMBL/GenBank/DDBJ whole genome shotgun (WGS) entry which is preliminary data.</text>
</comment>
<feature type="domain" description="Glycosyltransferase 2-like" evidence="4">
    <location>
        <begin position="4"/>
        <end position="132"/>
    </location>
</feature>
<keyword evidence="3 5" id="KW-0808">Transferase</keyword>
<dbReference type="PANTHER" id="PTHR22916">
    <property type="entry name" value="GLYCOSYLTRANSFERASE"/>
    <property type="match status" value="1"/>
</dbReference>
<dbReference type="SUPFAM" id="SSF53448">
    <property type="entry name" value="Nucleotide-diphospho-sugar transferases"/>
    <property type="match status" value="1"/>
</dbReference>
<dbReference type="Pfam" id="PF00535">
    <property type="entry name" value="Glycos_transf_2"/>
    <property type="match status" value="1"/>
</dbReference>
<sequence length="337" mass="39143">MKVSVIIPAYNVGSYIEACIDSVMNQSYEDLEVIVINDGSTDDTGEKLEKLKQKYPSIQLVTKENGGLSAARNDGVKIATGDFIAFVDSDDVIDRDMYKKMMATIQLSCADIVTIGVARLSGEDVYRSVLHERFMVADKLNTTIFETPELLYDTTSWNKIYSARFWRENKFQFPEGKTYEDIPVVIPAYLKAEHVNILRSVGYYWRHRVSGNKSITQQKNNLKMVRDRLDALLVSDQAFLDHENHDLRFKKEQKYLEIDLFSMIEWLFLAKKEDYLTVQKWVSDYVTTSIQTNAIETLPKTKQKMFRYIIQNAHIRFQMASLEWFLLKASKRFLGKR</sequence>
<evidence type="ECO:0000256" key="1">
    <source>
        <dbReference type="ARBA" id="ARBA00006739"/>
    </source>
</evidence>
<accession>A0A0J8GEX1</accession>
<proteinExistence type="inferred from homology"/>
<reference evidence="5 6" key="1">
    <citation type="journal article" date="2015" name="Genome Biol. Evol.">
        <title>Comparative Genomics of Listeria Sensu Lato: Genus-Wide Differences in Evolutionary Dynamics and the Progressive Gain of Complex, Potentially Pathogenicity-Related Traits through Lateral Gene Transfer.</title>
        <authorList>
            <person name="Chiara M."/>
            <person name="Caruso M."/>
            <person name="D'Erchia A.M."/>
            <person name="Manzari C."/>
            <person name="Fraccalvieri R."/>
            <person name="Goffredo E."/>
            <person name="Latorre L."/>
            <person name="Miccolupo A."/>
            <person name="Padalino I."/>
            <person name="Santagada G."/>
            <person name="Chiocco D."/>
            <person name="Pesole G."/>
            <person name="Horner D.S."/>
            <person name="Parisi A."/>
        </authorList>
    </citation>
    <scope>NUCLEOTIDE SEQUENCE [LARGE SCALE GENOMIC DNA]</scope>
    <source>
        <strain evidence="5 6">1991</strain>
    </source>
</reference>
<protein>
    <submittedName>
        <fullName evidence="5">Glycosyl transferase family protein</fullName>
    </submittedName>
</protein>
<dbReference type="CDD" id="cd00761">
    <property type="entry name" value="Glyco_tranf_GTA_type"/>
    <property type="match status" value="1"/>
</dbReference>
<dbReference type="Proteomes" id="UP000052258">
    <property type="component" value="Unassembled WGS sequence"/>
</dbReference>
<dbReference type="GO" id="GO:0016757">
    <property type="term" value="F:glycosyltransferase activity"/>
    <property type="evidence" value="ECO:0007669"/>
    <property type="project" value="UniProtKB-KW"/>
</dbReference>
<keyword evidence="2" id="KW-0328">Glycosyltransferase</keyword>
<dbReference type="PANTHER" id="PTHR22916:SF51">
    <property type="entry name" value="GLYCOSYLTRANSFERASE EPSH-RELATED"/>
    <property type="match status" value="1"/>
</dbReference>